<evidence type="ECO:0000313" key="3">
    <source>
        <dbReference type="EMBL" id="XCM34780.1"/>
    </source>
</evidence>
<dbReference type="Pfam" id="PF13646">
    <property type="entry name" value="HEAT_2"/>
    <property type="match status" value="1"/>
</dbReference>
<dbReference type="RefSeq" id="WP_354634670.1">
    <property type="nucleotide sequence ID" value="NZ_CP159837.1"/>
</dbReference>
<keyword evidence="2" id="KW-0605">Phycobilisome</keyword>
<gene>
    <name evidence="3" type="ORF">ABWT76_003413</name>
</gene>
<keyword evidence="1" id="KW-0042">Antenna complex</keyword>
<dbReference type="InterPro" id="IPR011989">
    <property type="entry name" value="ARM-like"/>
</dbReference>
<dbReference type="GO" id="GO:0016491">
    <property type="term" value="F:oxidoreductase activity"/>
    <property type="evidence" value="ECO:0007669"/>
    <property type="project" value="TreeGrafter"/>
</dbReference>
<dbReference type="EMBL" id="CP159837">
    <property type="protein sequence ID" value="XCM34780.1"/>
    <property type="molecule type" value="Genomic_DNA"/>
</dbReference>
<dbReference type="AlphaFoldDB" id="A0AAU8J7S6"/>
<protein>
    <submittedName>
        <fullName evidence="3">HEAT repeat domain-containing protein</fullName>
    </submittedName>
</protein>
<name>A0AAU8J7S6_9CYAN</name>
<dbReference type="SMART" id="SM00567">
    <property type="entry name" value="EZ_HEAT"/>
    <property type="match status" value="6"/>
</dbReference>
<dbReference type="SUPFAM" id="SSF48371">
    <property type="entry name" value="ARM repeat"/>
    <property type="match status" value="1"/>
</dbReference>
<reference evidence="3" key="1">
    <citation type="submission" date="2024-07" db="EMBL/GenBank/DDBJ databases">
        <authorList>
            <person name="Kim Y.J."/>
            <person name="Jeong J.Y."/>
        </authorList>
    </citation>
    <scope>NUCLEOTIDE SEQUENCE</scope>
    <source>
        <strain evidence="3">GIHE-MW2</strain>
    </source>
</reference>
<dbReference type="Gene3D" id="1.25.10.10">
    <property type="entry name" value="Leucine-rich Repeat Variant"/>
    <property type="match status" value="1"/>
</dbReference>
<proteinExistence type="predicted"/>
<dbReference type="InterPro" id="IPR004155">
    <property type="entry name" value="PBS_lyase_HEAT"/>
</dbReference>
<accession>A0AAU8J7S6</accession>
<dbReference type="PANTHER" id="PTHR12697:SF39">
    <property type="entry name" value="SLR1687 PROTEIN"/>
    <property type="match status" value="1"/>
</dbReference>
<dbReference type="NCBIfam" id="NF045915">
    <property type="entry name" value="PhycobilmeDegNblB"/>
    <property type="match status" value="1"/>
</dbReference>
<evidence type="ECO:0000256" key="1">
    <source>
        <dbReference type="ARBA" id="ARBA00022549"/>
    </source>
</evidence>
<dbReference type="PANTHER" id="PTHR12697">
    <property type="entry name" value="PBS LYASE HEAT-LIKE PROTEIN"/>
    <property type="match status" value="1"/>
</dbReference>
<dbReference type="InterPro" id="IPR016024">
    <property type="entry name" value="ARM-type_fold"/>
</dbReference>
<dbReference type="GO" id="GO:0030089">
    <property type="term" value="C:phycobilisome"/>
    <property type="evidence" value="ECO:0007669"/>
    <property type="project" value="UniProtKB-KW"/>
</dbReference>
<evidence type="ECO:0000256" key="2">
    <source>
        <dbReference type="ARBA" id="ARBA00022738"/>
    </source>
</evidence>
<organism evidence="3">
    <name type="scientific">Planktothricoides raciborskii GIHE-MW2</name>
    <dbReference type="NCBI Taxonomy" id="2792601"/>
    <lineage>
        <taxon>Bacteria</taxon>
        <taxon>Bacillati</taxon>
        <taxon>Cyanobacteriota</taxon>
        <taxon>Cyanophyceae</taxon>
        <taxon>Oscillatoriophycideae</taxon>
        <taxon>Oscillatoriales</taxon>
        <taxon>Oscillatoriaceae</taxon>
        <taxon>Planktothricoides</taxon>
    </lineage>
</organism>
<sequence>MTITPESIQQQLQSENVGDRLRAVNDLRQLDPAIAFQLIQTAIKDQSARVRYAAVSQMTSLGEQDRETALTVLRDRLHNDSEADVQAAAADALAALKLTEAFDDLRQQYETTKEWLVKFSIVAALGEMGYPRSFEVLEDALLNGEQLVKTVAISALGELGDRRAIALLLPYATDPDWQIRHRLTQALGTLGGAEVRATLEQLASDEMEIVAQSAQVHLQQI</sequence>